<proteinExistence type="predicted"/>
<dbReference type="STRING" id="3469.A0A4Y7KAH8"/>
<dbReference type="GO" id="GO:0005741">
    <property type="term" value="C:mitochondrial outer membrane"/>
    <property type="evidence" value="ECO:0007669"/>
    <property type="project" value="TreeGrafter"/>
</dbReference>
<gene>
    <name evidence="3" type="ORF">C5167_033874</name>
</gene>
<dbReference type="PANTHER" id="PTHR45644">
    <property type="entry name" value="AAA ATPASE, PUTATIVE (AFU_ORTHOLOGUE AFUA_2G12920)-RELATED-RELATED"/>
    <property type="match status" value="1"/>
</dbReference>
<dbReference type="AlphaFoldDB" id="A0A4Y7KAH8"/>
<reference evidence="3 4" key="1">
    <citation type="journal article" date="2018" name="Science">
        <title>The opium poppy genome and morphinan production.</title>
        <authorList>
            <person name="Guo L."/>
            <person name="Winzer T."/>
            <person name="Yang X."/>
            <person name="Li Y."/>
            <person name="Ning Z."/>
            <person name="He Z."/>
            <person name="Teodor R."/>
            <person name="Lu Y."/>
            <person name="Bowser T.A."/>
            <person name="Graham I.A."/>
            <person name="Ye K."/>
        </authorList>
    </citation>
    <scope>NUCLEOTIDE SEQUENCE [LARGE SCALE GENOMIC DNA]</scope>
    <source>
        <strain evidence="4">cv. HN1</strain>
        <tissue evidence="3">Leaves</tissue>
    </source>
</reference>
<evidence type="ECO:0000256" key="1">
    <source>
        <dbReference type="ARBA" id="ARBA00022741"/>
    </source>
</evidence>
<keyword evidence="2" id="KW-0067">ATP-binding</keyword>
<dbReference type="GO" id="GO:0005524">
    <property type="term" value="F:ATP binding"/>
    <property type="evidence" value="ECO:0007669"/>
    <property type="project" value="UniProtKB-KW"/>
</dbReference>
<organism evidence="3 4">
    <name type="scientific">Papaver somniferum</name>
    <name type="common">Opium poppy</name>
    <dbReference type="NCBI Taxonomy" id="3469"/>
    <lineage>
        <taxon>Eukaryota</taxon>
        <taxon>Viridiplantae</taxon>
        <taxon>Streptophyta</taxon>
        <taxon>Embryophyta</taxon>
        <taxon>Tracheophyta</taxon>
        <taxon>Spermatophyta</taxon>
        <taxon>Magnoliopsida</taxon>
        <taxon>Ranunculales</taxon>
        <taxon>Papaveraceae</taxon>
        <taxon>Papaveroideae</taxon>
        <taxon>Papaver</taxon>
    </lineage>
</organism>
<dbReference type="Proteomes" id="UP000316621">
    <property type="component" value="Chromosome 7"/>
</dbReference>
<evidence type="ECO:0000256" key="2">
    <source>
        <dbReference type="ARBA" id="ARBA00022840"/>
    </source>
</evidence>
<keyword evidence="1" id="KW-0547">Nucleotide-binding</keyword>
<dbReference type="Gramene" id="RZC70384">
    <property type="protein sequence ID" value="RZC70384"/>
    <property type="gene ID" value="C5167_033874"/>
</dbReference>
<protein>
    <submittedName>
        <fullName evidence="3">Uncharacterized protein</fullName>
    </submittedName>
</protein>
<name>A0A4Y7KAH8_PAPSO</name>
<evidence type="ECO:0000313" key="3">
    <source>
        <dbReference type="EMBL" id="RZC70384.1"/>
    </source>
</evidence>
<dbReference type="InterPro" id="IPR051701">
    <property type="entry name" value="Mito_OM_Translocase_MSP1"/>
</dbReference>
<keyword evidence="4" id="KW-1185">Reference proteome</keyword>
<accession>A0A4Y7KAH8</accession>
<dbReference type="PANTHER" id="PTHR45644:SF56">
    <property type="entry name" value="AAA ATPASE, PUTATIVE (AFU_ORTHOLOGUE AFUA_2G12920)-RELATED"/>
    <property type="match status" value="1"/>
</dbReference>
<dbReference type="EMBL" id="CM010721">
    <property type="protein sequence ID" value="RZC70384.1"/>
    <property type="molecule type" value="Genomic_DNA"/>
</dbReference>
<evidence type="ECO:0000313" key="4">
    <source>
        <dbReference type="Proteomes" id="UP000316621"/>
    </source>
</evidence>
<sequence>MKVKSWNNEPVAGQVVALTLCHTRELVYRWFGDAEKLTKALSSFASKFSPVTKFVYEVDSSLGARGGGYEHEATRK</sequence>